<evidence type="ECO:0000259" key="6">
    <source>
        <dbReference type="PROSITE" id="PS51503"/>
    </source>
</evidence>
<feature type="transmembrane region" description="Helical" evidence="5">
    <location>
        <begin position="62"/>
        <end position="81"/>
    </location>
</feature>
<evidence type="ECO:0000256" key="5">
    <source>
        <dbReference type="SAM" id="Phobius"/>
    </source>
</evidence>
<evidence type="ECO:0000256" key="4">
    <source>
        <dbReference type="ARBA" id="ARBA00023136"/>
    </source>
</evidence>
<protein>
    <recommendedName>
        <fullName evidence="6">HIG1 domain-containing protein</fullName>
    </recommendedName>
</protein>
<feature type="transmembrane region" description="Helical" evidence="5">
    <location>
        <begin position="28"/>
        <end position="50"/>
    </location>
</feature>
<dbReference type="GO" id="GO:0033617">
    <property type="term" value="P:mitochondrial respiratory chain complex IV assembly"/>
    <property type="evidence" value="ECO:0007669"/>
    <property type="project" value="TreeGrafter"/>
</dbReference>
<sequence length="205" mass="22536">MSDFDITSNVNAKAHVTSQEKEEMYKHVIWKGAQAAGVAAGLATTASLVAQRFSPNYQRIKLPFKTFIVLALTTGTFFTVADRTSIRISRAFAARRSTPIKGYEEEGHEAGIVQPITGAREWMIKNRYPLVMTLWSGTLAGAFLWNWGRRDIKTAQKVINSRMVAQTMALAGIGGLAALAGTDPYETHVDRHFEKVMEAGESAAK</sequence>
<feature type="domain" description="HIG1" evidence="6">
    <location>
        <begin position="97"/>
        <end position="191"/>
    </location>
</feature>
<evidence type="ECO:0000256" key="1">
    <source>
        <dbReference type="ARBA" id="ARBA00004173"/>
    </source>
</evidence>
<dbReference type="Proteomes" id="UP000318582">
    <property type="component" value="Unassembled WGS sequence"/>
</dbReference>
<feature type="transmembrane region" description="Helical" evidence="5">
    <location>
        <begin position="128"/>
        <end position="147"/>
    </location>
</feature>
<keyword evidence="8" id="KW-1185">Reference proteome</keyword>
<dbReference type="PANTHER" id="PTHR28018">
    <property type="entry name" value="RESPIRATORY SUPERCOMPLEX FACTOR 2, MITOCHONDRIAL"/>
    <property type="match status" value="1"/>
</dbReference>
<dbReference type="PANTHER" id="PTHR28018:SF3">
    <property type="entry name" value="RESPIRATORY SUPERCOMPLEX FACTOR 2, MITOCHONDRIAL"/>
    <property type="match status" value="1"/>
</dbReference>
<dbReference type="PROSITE" id="PS51503">
    <property type="entry name" value="HIG1"/>
    <property type="match status" value="1"/>
</dbReference>
<dbReference type="EMBL" id="QEAQ01000002">
    <property type="protein sequence ID" value="TPX62616.1"/>
    <property type="molecule type" value="Genomic_DNA"/>
</dbReference>
<evidence type="ECO:0000313" key="8">
    <source>
        <dbReference type="Proteomes" id="UP000318582"/>
    </source>
</evidence>
<dbReference type="AlphaFoldDB" id="A0A507EH61"/>
<gene>
    <name evidence="7" type="ORF">PhCBS80983_g00395</name>
</gene>
<keyword evidence="4 5" id="KW-0472">Membrane</keyword>
<comment type="subcellular location">
    <subcellularLocation>
        <location evidence="1">Mitochondrion</location>
    </subcellularLocation>
</comment>
<accession>A0A507EH61</accession>
<proteinExistence type="predicted"/>
<dbReference type="GO" id="GO:0005739">
    <property type="term" value="C:mitochondrion"/>
    <property type="evidence" value="ECO:0007669"/>
    <property type="project" value="UniProtKB-SubCell"/>
</dbReference>
<keyword evidence="2 5" id="KW-0812">Transmembrane</keyword>
<keyword evidence="3 5" id="KW-1133">Transmembrane helix</keyword>
<dbReference type="InterPro" id="IPR040153">
    <property type="entry name" value="Rcf2"/>
</dbReference>
<reference evidence="7 8" key="1">
    <citation type="journal article" date="2019" name="Sci. Rep.">
        <title>Comparative genomics of chytrid fungi reveal insights into the obligate biotrophic and pathogenic lifestyle of Synchytrium endobioticum.</title>
        <authorList>
            <person name="van de Vossenberg B.T.L.H."/>
            <person name="Warris S."/>
            <person name="Nguyen H.D.T."/>
            <person name="van Gent-Pelzer M.P.E."/>
            <person name="Joly D.L."/>
            <person name="van de Geest H.C."/>
            <person name="Bonants P.J.M."/>
            <person name="Smith D.S."/>
            <person name="Levesque C.A."/>
            <person name="van der Lee T.A.J."/>
        </authorList>
    </citation>
    <scope>NUCLEOTIDE SEQUENCE [LARGE SCALE GENOMIC DNA]</scope>
    <source>
        <strain evidence="7 8">CBS 809.83</strain>
    </source>
</reference>
<dbReference type="STRING" id="109895.A0A507EH61"/>
<evidence type="ECO:0000256" key="3">
    <source>
        <dbReference type="ARBA" id="ARBA00022989"/>
    </source>
</evidence>
<evidence type="ECO:0000313" key="7">
    <source>
        <dbReference type="EMBL" id="TPX62616.1"/>
    </source>
</evidence>
<evidence type="ECO:0000256" key="2">
    <source>
        <dbReference type="ARBA" id="ARBA00022692"/>
    </source>
</evidence>
<comment type="caution">
    <text evidence="7">The sequence shown here is derived from an EMBL/GenBank/DDBJ whole genome shotgun (WGS) entry which is preliminary data.</text>
</comment>
<organism evidence="7 8">
    <name type="scientific">Powellomyces hirtus</name>
    <dbReference type="NCBI Taxonomy" id="109895"/>
    <lineage>
        <taxon>Eukaryota</taxon>
        <taxon>Fungi</taxon>
        <taxon>Fungi incertae sedis</taxon>
        <taxon>Chytridiomycota</taxon>
        <taxon>Chytridiomycota incertae sedis</taxon>
        <taxon>Chytridiomycetes</taxon>
        <taxon>Spizellomycetales</taxon>
        <taxon>Powellomycetaceae</taxon>
        <taxon>Powellomyces</taxon>
    </lineage>
</organism>
<dbReference type="InterPro" id="IPR007667">
    <property type="entry name" value="Hypoxia_induced_domain"/>
</dbReference>
<name>A0A507EH61_9FUNG</name>